<evidence type="ECO:0000256" key="1">
    <source>
        <dbReference type="ARBA" id="ARBA00001206"/>
    </source>
</evidence>
<evidence type="ECO:0000256" key="6">
    <source>
        <dbReference type="ARBA" id="ARBA00015080"/>
    </source>
</evidence>
<dbReference type="GO" id="GO:0015937">
    <property type="term" value="P:coenzyme A biosynthetic process"/>
    <property type="evidence" value="ECO:0007669"/>
    <property type="project" value="UniProtKB-UniRule"/>
</dbReference>
<dbReference type="GO" id="GO:0005737">
    <property type="term" value="C:cytoplasm"/>
    <property type="evidence" value="ECO:0007669"/>
    <property type="project" value="UniProtKB-SubCell"/>
</dbReference>
<reference evidence="18" key="1">
    <citation type="submission" date="2017-02" db="EMBL/GenBank/DDBJ databases">
        <title>Delineation of Paenibacillus larvae strains originating from foulbrood outbreaks.</title>
        <authorList>
            <person name="Beims H."/>
            <person name="Bunk B."/>
            <person name="Sproeer C."/>
            <person name="Mohr K.I."/>
            <person name="Pradella S."/>
            <person name="Guenther G."/>
            <person name="Rohde M."/>
            <person name="von der Ohe W."/>
            <person name="Steinert M."/>
        </authorList>
    </citation>
    <scope>NUCLEOTIDE SEQUENCE [LARGE SCALE GENOMIC DNA]</scope>
    <source>
        <strain evidence="18">Eric_III</strain>
    </source>
</reference>
<dbReference type="GO" id="GO:0004594">
    <property type="term" value="F:pantothenate kinase activity"/>
    <property type="evidence" value="ECO:0007669"/>
    <property type="project" value="UniProtKB-UniRule"/>
</dbReference>
<dbReference type="EC" id="2.7.1.33" evidence="5 14"/>
<comment type="subcellular location">
    <subcellularLocation>
        <location evidence="2 14 15">Cytoplasm</location>
    </subcellularLocation>
</comment>
<evidence type="ECO:0000256" key="14">
    <source>
        <dbReference type="HAMAP-Rule" id="MF_00215"/>
    </source>
</evidence>
<evidence type="ECO:0000256" key="10">
    <source>
        <dbReference type="ARBA" id="ARBA00022777"/>
    </source>
</evidence>
<dbReference type="PIRSF" id="PIRSF000545">
    <property type="entry name" value="Pantothenate_kin"/>
    <property type="match status" value="1"/>
</dbReference>
<feature type="domain" description="Phosphoribulokinase/uridine kinase" evidence="16">
    <location>
        <begin position="91"/>
        <end position="244"/>
    </location>
</feature>
<dbReference type="Gene3D" id="3.40.50.300">
    <property type="entry name" value="P-loop containing nucleotide triphosphate hydrolases"/>
    <property type="match status" value="1"/>
</dbReference>
<dbReference type="CDD" id="cd02025">
    <property type="entry name" value="PanK"/>
    <property type="match status" value="1"/>
</dbReference>
<protein>
    <recommendedName>
        <fullName evidence="6 14">Pantothenate kinase</fullName>
        <ecNumber evidence="5 14">2.7.1.33</ecNumber>
    </recommendedName>
    <alternativeName>
        <fullName evidence="13 14">Pantothenic acid kinase</fullName>
    </alternativeName>
</protein>
<dbReference type="HAMAP" id="MF_00215">
    <property type="entry name" value="Pantothen_kinase_1"/>
    <property type="match status" value="1"/>
</dbReference>
<organism evidence="17 18">
    <name type="scientific">Paenibacillus larvae subsp. larvae</name>
    <dbReference type="NCBI Taxonomy" id="147375"/>
    <lineage>
        <taxon>Bacteria</taxon>
        <taxon>Bacillati</taxon>
        <taxon>Bacillota</taxon>
        <taxon>Bacilli</taxon>
        <taxon>Bacillales</taxon>
        <taxon>Paenibacillaceae</taxon>
        <taxon>Paenibacillus</taxon>
    </lineage>
</organism>
<gene>
    <name evidence="14 17" type="primary">coaA</name>
    <name evidence="17" type="ORF">ERICIII_03508</name>
</gene>
<evidence type="ECO:0000256" key="11">
    <source>
        <dbReference type="ARBA" id="ARBA00022840"/>
    </source>
</evidence>
<evidence type="ECO:0000256" key="2">
    <source>
        <dbReference type="ARBA" id="ARBA00004496"/>
    </source>
</evidence>
<dbReference type="PANTHER" id="PTHR10285">
    <property type="entry name" value="URIDINE KINASE"/>
    <property type="match status" value="1"/>
</dbReference>
<dbReference type="UniPathway" id="UPA00241">
    <property type="reaction ID" value="UER00352"/>
</dbReference>
<sequence length="318" mass="36534">MPTPYTKINRSPFLKLTREHLVNLCRNETPAMTEQELARLTGLNETISLKEVREVYFPLSKLIHLHVKASQQLYVEASRFLQSPSRKVPFILGIAGSVAAGKSTTARVLQHLLAGFPEYPRVDLVTTDGFLFPNEVLEAKGLLRRKGFPESYDIKRLLCFLADVKAGLSEVRCPVYSHFEYNIVKDRHIVVQQPDILIVEGLNVLQVGGDPQDQRPKVFVSDFFDYSIYVDAQEDHIVRWFLERFLMLRTTAFRNPASYFRRYADVTEDEAIRVAKEIWETINGINLKENILPTKGRADLILTKGYDHSVEQIQIRKL</sequence>
<evidence type="ECO:0000259" key="16">
    <source>
        <dbReference type="Pfam" id="PF00485"/>
    </source>
</evidence>
<evidence type="ECO:0000256" key="13">
    <source>
        <dbReference type="ARBA" id="ARBA00032866"/>
    </source>
</evidence>
<dbReference type="EMBL" id="CP019655">
    <property type="protein sequence ID" value="AVF27618.1"/>
    <property type="molecule type" value="Genomic_DNA"/>
</dbReference>
<dbReference type="GeneID" id="64219937"/>
<dbReference type="GO" id="GO:0005524">
    <property type="term" value="F:ATP binding"/>
    <property type="evidence" value="ECO:0007669"/>
    <property type="project" value="UniProtKB-UniRule"/>
</dbReference>
<evidence type="ECO:0000256" key="9">
    <source>
        <dbReference type="ARBA" id="ARBA00022741"/>
    </source>
</evidence>
<comment type="similarity">
    <text evidence="4 14 15">Belongs to the prokaryotic pantothenate kinase family.</text>
</comment>
<comment type="caution">
    <text evidence="14">Lacks conserved residue(s) required for the propagation of feature annotation.</text>
</comment>
<keyword evidence="7 14" id="KW-0963">Cytoplasm</keyword>
<evidence type="ECO:0000256" key="4">
    <source>
        <dbReference type="ARBA" id="ARBA00006087"/>
    </source>
</evidence>
<evidence type="ECO:0000256" key="15">
    <source>
        <dbReference type="RuleBase" id="RU003530"/>
    </source>
</evidence>
<proteinExistence type="inferred from homology"/>
<dbReference type="NCBIfam" id="TIGR00554">
    <property type="entry name" value="panK_bact"/>
    <property type="match status" value="1"/>
</dbReference>
<comment type="catalytic activity">
    <reaction evidence="1 14 15">
        <text>(R)-pantothenate + ATP = (R)-4'-phosphopantothenate + ADP + H(+)</text>
        <dbReference type="Rhea" id="RHEA:16373"/>
        <dbReference type="ChEBI" id="CHEBI:10986"/>
        <dbReference type="ChEBI" id="CHEBI:15378"/>
        <dbReference type="ChEBI" id="CHEBI:29032"/>
        <dbReference type="ChEBI" id="CHEBI:30616"/>
        <dbReference type="ChEBI" id="CHEBI:456216"/>
        <dbReference type="EC" id="2.7.1.33"/>
    </reaction>
</comment>
<accession>A0A2L1U404</accession>
<comment type="pathway">
    <text evidence="3 14 15">Cofactor biosynthesis; coenzyme A biosynthesis; CoA from (R)-pantothenate: step 1/5.</text>
</comment>
<dbReference type="SUPFAM" id="SSF52540">
    <property type="entry name" value="P-loop containing nucleoside triphosphate hydrolases"/>
    <property type="match status" value="1"/>
</dbReference>
<name>A0A2L1U404_9BACL</name>
<dbReference type="Pfam" id="PF00485">
    <property type="entry name" value="PRK"/>
    <property type="match status" value="1"/>
</dbReference>
<keyword evidence="11 14" id="KW-0067">ATP-binding</keyword>
<dbReference type="InterPro" id="IPR027417">
    <property type="entry name" value="P-loop_NTPase"/>
</dbReference>
<evidence type="ECO:0000313" key="18">
    <source>
        <dbReference type="Proteomes" id="UP000239833"/>
    </source>
</evidence>
<keyword evidence="9 14" id="KW-0547">Nucleotide-binding</keyword>
<evidence type="ECO:0000313" key="17">
    <source>
        <dbReference type="EMBL" id="AVF27618.1"/>
    </source>
</evidence>
<keyword evidence="8 14" id="KW-0808">Transferase</keyword>
<evidence type="ECO:0000256" key="5">
    <source>
        <dbReference type="ARBA" id="ARBA00012102"/>
    </source>
</evidence>
<evidence type="ECO:0000256" key="8">
    <source>
        <dbReference type="ARBA" id="ARBA00022679"/>
    </source>
</evidence>
<dbReference type="InterPro" id="IPR006083">
    <property type="entry name" value="PRK/URK"/>
</dbReference>
<evidence type="ECO:0000256" key="3">
    <source>
        <dbReference type="ARBA" id="ARBA00005225"/>
    </source>
</evidence>
<dbReference type="InterPro" id="IPR004566">
    <property type="entry name" value="PanK"/>
</dbReference>
<dbReference type="AlphaFoldDB" id="A0A2L1U404"/>
<evidence type="ECO:0000256" key="12">
    <source>
        <dbReference type="ARBA" id="ARBA00022993"/>
    </source>
</evidence>
<dbReference type="Proteomes" id="UP000239833">
    <property type="component" value="Chromosome"/>
</dbReference>
<evidence type="ECO:0000256" key="7">
    <source>
        <dbReference type="ARBA" id="ARBA00022490"/>
    </source>
</evidence>
<dbReference type="RefSeq" id="WP_077997530.1">
    <property type="nucleotide sequence ID" value="NZ_CP019655.1"/>
</dbReference>
<keyword evidence="12 14" id="KW-0173">Coenzyme A biosynthesis</keyword>
<keyword evidence="10 14" id="KW-0418">Kinase</keyword>